<dbReference type="InterPro" id="IPR001245">
    <property type="entry name" value="Ser-Thr/Tyr_kinase_cat_dom"/>
</dbReference>
<dbReference type="OrthoDB" id="2397852at2759"/>
<accession>A0A9N9B6I5</accession>
<name>A0A9N9B6I5_9GLOM</name>
<dbReference type="SUPFAM" id="SSF56112">
    <property type="entry name" value="Protein kinase-like (PK-like)"/>
    <property type="match status" value="1"/>
</dbReference>
<evidence type="ECO:0000259" key="1">
    <source>
        <dbReference type="PROSITE" id="PS50011"/>
    </source>
</evidence>
<feature type="domain" description="Protein kinase" evidence="1">
    <location>
        <begin position="1"/>
        <end position="108"/>
    </location>
</feature>
<organism evidence="2 3">
    <name type="scientific">Ambispora gerdemannii</name>
    <dbReference type="NCBI Taxonomy" id="144530"/>
    <lineage>
        <taxon>Eukaryota</taxon>
        <taxon>Fungi</taxon>
        <taxon>Fungi incertae sedis</taxon>
        <taxon>Mucoromycota</taxon>
        <taxon>Glomeromycotina</taxon>
        <taxon>Glomeromycetes</taxon>
        <taxon>Archaeosporales</taxon>
        <taxon>Ambisporaceae</taxon>
        <taxon>Ambispora</taxon>
    </lineage>
</organism>
<reference evidence="2" key="1">
    <citation type="submission" date="2021-06" db="EMBL/GenBank/DDBJ databases">
        <authorList>
            <person name="Kallberg Y."/>
            <person name="Tangrot J."/>
            <person name="Rosling A."/>
        </authorList>
    </citation>
    <scope>NUCLEOTIDE SEQUENCE</scope>
    <source>
        <strain evidence="2">MT106</strain>
    </source>
</reference>
<dbReference type="GO" id="GO:0005524">
    <property type="term" value="F:ATP binding"/>
    <property type="evidence" value="ECO:0007669"/>
    <property type="project" value="InterPro"/>
</dbReference>
<protein>
    <submittedName>
        <fullName evidence="2">13100_t:CDS:1</fullName>
    </submittedName>
</protein>
<sequence length="108" mass="12452">MRFYENGDLNKYIENVKYISWKGKIDLLWRITADLENIHRSNLYRGNLHGGNIMIEDDELISAGRIADIGIHGSVDTPYNNKLYCVIPYIAPEILLGENQSKEAIYSY</sequence>
<dbReference type="Pfam" id="PF07714">
    <property type="entry name" value="PK_Tyr_Ser-Thr"/>
    <property type="match status" value="1"/>
</dbReference>
<comment type="caution">
    <text evidence="2">The sequence shown here is derived from an EMBL/GenBank/DDBJ whole genome shotgun (WGS) entry which is preliminary data.</text>
</comment>
<dbReference type="AlphaFoldDB" id="A0A9N9B6I5"/>
<dbReference type="Proteomes" id="UP000789831">
    <property type="component" value="Unassembled WGS sequence"/>
</dbReference>
<proteinExistence type="predicted"/>
<dbReference type="EMBL" id="CAJVPL010001176">
    <property type="protein sequence ID" value="CAG8557158.1"/>
    <property type="molecule type" value="Genomic_DNA"/>
</dbReference>
<dbReference type="GO" id="GO:0004672">
    <property type="term" value="F:protein kinase activity"/>
    <property type="evidence" value="ECO:0007669"/>
    <property type="project" value="InterPro"/>
</dbReference>
<evidence type="ECO:0000313" key="2">
    <source>
        <dbReference type="EMBL" id="CAG8557158.1"/>
    </source>
</evidence>
<dbReference type="InterPro" id="IPR000719">
    <property type="entry name" value="Prot_kinase_dom"/>
</dbReference>
<gene>
    <name evidence="2" type="ORF">AGERDE_LOCUS6968</name>
</gene>
<evidence type="ECO:0000313" key="3">
    <source>
        <dbReference type="Proteomes" id="UP000789831"/>
    </source>
</evidence>
<keyword evidence="3" id="KW-1185">Reference proteome</keyword>
<dbReference type="Gene3D" id="1.10.510.10">
    <property type="entry name" value="Transferase(Phosphotransferase) domain 1"/>
    <property type="match status" value="1"/>
</dbReference>
<dbReference type="PROSITE" id="PS50011">
    <property type="entry name" value="PROTEIN_KINASE_DOM"/>
    <property type="match status" value="1"/>
</dbReference>
<dbReference type="InterPro" id="IPR011009">
    <property type="entry name" value="Kinase-like_dom_sf"/>
</dbReference>